<dbReference type="STRING" id="710696.Intca_3550"/>
<dbReference type="Gene3D" id="3.40.50.10130">
    <property type="match status" value="1"/>
</dbReference>
<protein>
    <submittedName>
        <fullName evidence="3">ERCC4 domain protein</fullName>
    </submittedName>
</protein>
<proteinExistence type="predicted"/>
<keyword evidence="1" id="KW-0238">DNA-binding</keyword>
<dbReference type="AlphaFoldDB" id="E6S6K6"/>
<dbReference type="InterPro" id="IPR006166">
    <property type="entry name" value="ERCC4_domain"/>
</dbReference>
<dbReference type="InterPro" id="IPR036625">
    <property type="entry name" value="E3-bd_dom_sf"/>
</dbReference>
<reference evidence="3 4" key="1">
    <citation type="journal article" date="2010" name="Stand. Genomic Sci.">
        <title>Complete genome sequence of Intrasporangium calvum type strain (7 KIP).</title>
        <authorList>
            <person name="Del Rio T.G."/>
            <person name="Chertkov O."/>
            <person name="Yasawong M."/>
            <person name="Lucas S."/>
            <person name="Deshpande S."/>
            <person name="Cheng J.F."/>
            <person name="Detter C."/>
            <person name="Tapia R."/>
            <person name="Han C."/>
            <person name="Goodwin L."/>
            <person name="Pitluck S."/>
            <person name="Liolios K."/>
            <person name="Ivanova N."/>
            <person name="Mavromatis K."/>
            <person name="Pati A."/>
            <person name="Chen A."/>
            <person name="Palaniappan K."/>
            <person name="Land M."/>
            <person name="Hauser L."/>
            <person name="Chang Y.J."/>
            <person name="Jeffries C.D."/>
            <person name="Rohde M."/>
            <person name="Pukall R."/>
            <person name="Sikorski J."/>
            <person name="Goker M."/>
            <person name="Woyke T."/>
            <person name="Bristow J."/>
            <person name="Eisen J.A."/>
            <person name="Markowitz V."/>
            <person name="Hugenholtz P."/>
            <person name="Kyrpides N.C."/>
            <person name="Klenk H.P."/>
            <person name="Lapidus A."/>
        </authorList>
    </citation>
    <scope>NUCLEOTIDE SEQUENCE [LARGE SCALE GENOMIC DNA]</scope>
    <source>
        <strain evidence="4">ATCC 23552 / DSM 43043 / JCM 3097 / NBRC 12989 / 7 KIP</strain>
    </source>
</reference>
<dbReference type="GO" id="GO:0004518">
    <property type="term" value="F:nuclease activity"/>
    <property type="evidence" value="ECO:0007669"/>
    <property type="project" value="InterPro"/>
</dbReference>
<evidence type="ECO:0000256" key="1">
    <source>
        <dbReference type="ARBA" id="ARBA00023125"/>
    </source>
</evidence>
<dbReference type="KEGG" id="ica:Intca_3550"/>
<dbReference type="HOGENOM" id="CLU_047238_0_0_11"/>
<dbReference type="Proteomes" id="UP000008914">
    <property type="component" value="Chromosome"/>
</dbReference>
<dbReference type="Pfam" id="PF02732">
    <property type="entry name" value="ERCC4"/>
    <property type="match status" value="1"/>
</dbReference>
<dbReference type="Gene3D" id="4.10.320.10">
    <property type="entry name" value="E3-binding domain"/>
    <property type="match status" value="1"/>
</dbReference>
<dbReference type="GO" id="GO:0016746">
    <property type="term" value="F:acyltransferase activity"/>
    <property type="evidence" value="ECO:0007669"/>
    <property type="project" value="InterPro"/>
</dbReference>
<dbReference type="InterPro" id="IPR055370">
    <property type="entry name" value="Lsr2_DNA-bd"/>
</dbReference>
<gene>
    <name evidence="3" type="ordered locus">Intca_3550</name>
</gene>
<dbReference type="Pfam" id="PF23359">
    <property type="entry name" value="Lsr2_DNA-bd"/>
    <property type="match status" value="1"/>
</dbReference>
<evidence type="ECO:0000313" key="3">
    <source>
        <dbReference type="EMBL" id="ADU50023.1"/>
    </source>
</evidence>
<accession>E6S6K6</accession>
<dbReference type="SUPFAM" id="SSF52980">
    <property type="entry name" value="Restriction endonuclease-like"/>
    <property type="match status" value="1"/>
</dbReference>
<dbReference type="eggNOG" id="COG1948">
    <property type="taxonomic scope" value="Bacteria"/>
</dbReference>
<dbReference type="GO" id="GO:0003677">
    <property type="term" value="F:DNA binding"/>
    <property type="evidence" value="ECO:0007669"/>
    <property type="project" value="UniProtKB-KW"/>
</dbReference>
<sequence>MAVPDDFLVAANPEEGSSLPYLIRIPLGPDGIVLKARETWPRTSKVYCHRAEGWPVDAQVVERVPTRVCASRGAAIDLVLDRGRENRSQFVLSRAKGRQVIFWQTPRTAKQARPNVRIPTARPRPGESDAPGTGPVPPLELEILVDSHERYGWKFTRQQATTRKKPLAIGDYAVELDGRVVAAVERKSLQDLSSSLLNGKLRYALAELSGIRHGAVVVEDRYSRVFALEHVRPAVVADAIAESQARYPTVPIIFCETRALAQEWTFRFLAAALHEARLEVGAWPHLDALEAAGPVPPREPTTAEVRAWAAAAGLPVSDRGRLRPEIWEAYRGSGR</sequence>
<organism evidence="3 4">
    <name type="scientific">Intrasporangium calvum (strain ATCC 23552 / DSM 43043 / JCM 3097 / NBRC 12989 / NCIMB 10167 / NRRL B-3866 / 7 KIP)</name>
    <dbReference type="NCBI Taxonomy" id="710696"/>
    <lineage>
        <taxon>Bacteria</taxon>
        <taxon>Bacillati</taxon>
        <taxon>Actinomycetota</taxon>
        <taxon>Actinomycetes</taxon>
        <taxon>Micrococcales</taxon>
        <taxon>Intrasporangiaceae</taxon>
        <taxon>Intrasporangium</taxon>
    </lineage>
</organism>
<dbReference type="EMBL" id="CP002343">
    <property type="protein sequence ID" value="ADU50023.1"/>
    <property type="molecule type" value="Genomic_DNA"/>
</dbReference>
<evidence type="ECO:0000259" key="2">
    <source>
        <dbReference type="SMART" id="SM00891"/>
    </source>
</evidence>
<dbReference type="GO" id="GO:0006259">
    <property type="term" value="P:DNA metabolic process"/>
    <property type="evidence" value="ECO:0007669"/>
    <property type="project" value="UniProtKB-ARBA"/>
</dbReference>
<dbReference type="SMART" id="SM00891">
    <property type="entry name" value="ERCC4"/>
    <property type="match status" value="1"/>
</dbReference>
<name>E6S6K6_INTC7</name>
<keyword evidence="4" id="KW-1185">Reference proteome</keyword>
<dbReference type="InterPro" id="IPR011335">
    <property type="entry name" value="Restrct_endonuc-II-like"/>
</dbReference>
<feature type="domain" description="ERCC4" evidence="2">
    <location>
        <begin position="142"/>
        <end position="222"/>
    </location>
</feature>
<evidence type="ECO:0000313" key="4">
    <source>
        <dbReference type="Proteomes" id="UP000008914"/>
    </source>
</evidence>